<dbReference type="Pfam" id="PF08530">
    <property type="entry name" value="PepX_C"/>
    <property type="match status" value="1"/>
</dbReference>
<evidence type="ECO:0000256" key="1">
    <source>
        <dbReference type="ARBA" id="ARBA00022801"/>
    </source>
</evidence>
<evidence type="ECO:0000259" key="3">
    <source>
        <dbReference type="SMART" id="SM00939"/>
    </source>
</evidence>
<dbReference type="AlphaFoldDB" id="A0A0D2ETJ3"/>
<feature type="domain" description="Xaa-Pro dipeptidyl-peptidase C-terminal" evidence="3">
    <location>
        <begin position="295"/>
        <end position="455"/>
    </location>
</feature>
<dbReference type="STRING" id="348802.A0A0D2ETJ3"/>
<evidence type="ECO:0000256" key="2">
    <source>
        <dbReference type="SAM" id="MobiDB-lite"/>
    </source>
</evidence>
<dbReference type="InterPro" id="IPR050585">
    <property type="entry name" value="Xaa-Pro_dipeptidyl-ppase/CocE"/>
</dbReference>
<dbReference type="SMART" id="SM00939">
    <property type="entry name" value="PepX_C"/>
    <property type="match status" value="1"/>
</dbReference>
<dbReference type="SUPFAM" id="SSF49785">
    <property type="entry name" value="Galactose-binding domain-like"/>
    <property type="match status" value="1"/>
</dbReference>
<evidence type="ECO:0000313" key="5">
    <source>
        <dbReference type="Proteomes" id="UP000054342"/>
    </source>
</evidence>
<evidence type="ECO:0000313" key="4">
    <source>
        <dbReference type="EMBL" id="KIW58998.1"/>
    </source>
</evidence>
<dbReference type="RefSeq" id="XP_013319582.1">
    <property type="nucleotide sequence ID" value="XM_013464128.1"/>
</dbReference>
<dbReference type="PANTHER" id="PTHR43056:SF10">
    <property type="entry name" value="COCE_NOND FAMILY, PUTATIVE (AFU_ORTHOLOGUE AFUA_7G00600)-RELATED"/>
    <property type="match status" value="1"/>
</dbReference>
<dbReference type="InterPro" id="IPR008979">
    <property type="entry name" value="Galactose-bd-like_sf"/>
</dbReference>
<dbReference type="Gene3D" id="2.60.120.260">
    <property type="entry name" value="Galactose-binding domain-like"/>
    <property type="match status" value="1"/>
</dbReference>
<dbReference type="NCBIfam" id="TIGR00976">
    <property type="entry name" value="CocE_NonD"/>
    <property type="match status" value="1"/>
</dbReference>
<name>A0A0D2ETJ3_9EURO</name>
<dbReference type="Pfam" id="PF02129">
    <property type="entry name" value="Peptidase_S15"/>
    <property type="match status" value="1"/>
</dbReference>
<dbReference type="InterPro" id="IPR000383">
    <property type="entry name" value="Xaa-Pro-like_dom"/>
</dbReference>
<dbReference type="Proteomes" id="UP000054342">
    <property type="component" value="Unassembled WGS sequence"/>
</dbReference>
<dbReference type="PANTHER" id="PTHR43056">
    <property type="entry name" value="PEPTIDASE S9 PROLYL OLIGOPEPTIDASE"/>
    <property type="match status" value="1"/>
</dbReference>
<sequence length="455" mass="51865">MAETQRRIGPLRKSVHPQEVQPSFNPAPDLKHETIELDGGKVILEKDVAIAMRDGVKIYADIYRPAADIAERTPSSVFSSPFGKHGAVPRALFKNMGVDFEKLSPYTFFELPDPFLWCKATFFSPQEVRDGYDVVEWAAQQPWSTGDIGWGAVSYYAMSTYQTAVLKPPRLKALLIWEGMSDIYREVNKVGGIPSVPFQNLWMNLTGQGLSMSEDHATASLEHPLFDEFWQSKVVDWTKIDIPTLSVTGWSSLAVHLRGTIEAWKALSTKDKWLMVHAGREWSEYYKDSGIEKQKEFWDHFLKGKENSVRAWPTVKLDARTSADVYVRRDWRNFPPPAKLSNFYLASDGKLVTKPGREQAEYCTFKAHHADSTLTFDYTFDKETEITGHASLTLHVQCLEFPDTDLFVALQKLDTEGKEVKFWNSSQFIEAPASLGWLRLSHRELDKERSTPERA</sequence>
<accession>A0A0D2ETJ3</accession>
<dbReference type="InterPro" id="IPR005674">
    <property type="entry name" value="CocE/Ser_esterase"/>
</dbReference>
<protein>
    <recommendedName>
        <fullName evidence="3">Xaa-Pro dipeptidyl-peptidase C-terminal domain-containing protein</fullName>
    </recommendedName>
</protein>
<dbReference type="HOGENOM" id="CLU_015590_3_0_1"/>
<organism evidence="4 5">
    <name type="scientific">Exophiala xenobiotica</name>
    <dbReference type="NCBI Taxonomy" id="348802"/>
    <lineage>
        <taxon>Eukaryota</taxon>
        <taxon>Fungi</taxon>
        <taxon>Dikarya</taxon>
        <taxon>Ascomycota</taxon>
        <taxon>Pezizomycotina</taxon>
        <taxon>Eurotiomycetes</taxon>
        <taxon>Chaetothyriomycetidae</taxon>
        <taxon>Chaetothyriales</taxon>
        <taxon>Herpotrichiellaceae</taxon>
        <taxon>Exophiala</taxon>
    </lineage>
</organism>
<dbReference type="GeneID" id="25325390"/>
<dbReference type="GO" id="GO:0008239">
    <property type="term" value="F:dipeptidyl-peptidase activity"/>
    <property type="evidence" value="ECO:0007669"/>
    <property type="project" value="InterPro"/>
</dbReference>
<dbReference type="InterPro" id="IPR029058">
    <property type="entry name" value="AB_hydrolase_fold"/>
</dbReference>
<reference evidence="4 5" key="1">
    <citation type="submission" date="2015-01" db="EMBL/GenBank/DDBJ databases">
        <title>The Genome Sequence of Exophiala xenobiotica CBS118157.</title>
        <authorList>
            <consortium name="The Broad Institute Genomics Platform"/>
            <person name="Cuomo C."/>
            <person name="de Hoog S."/>
            <person name="Gorbushina A."/>
            <person name="Stielow B."/>
            <person name="Teixiera M."/>
            <person name="Abouelleil A."/>
            <person name="Chapman S.B."/>
            <person name="Priest M."/>
            <person name="Young S.K."/>
            <person name="Wortman J."/>
            <person name="Nusbaum C."/>
            <person name="Birren B."/>
        </authorList>
    </citation>
    <scope>NUCLEOTIDE SEQUENCE [LARGE SCALE GENOMIC DNA]</scope>
    <source>
        <strain evidence="4 5">CBS 118157</strain>
    </source>
</reference>
<dbReference type="Gene3D" id="1.10.3020.20">
    <property type="match status" value="1"/>
</dbReference>
<keyword evidence="1" id="KW-0378">Hydrolase</keyword>
<dbReference type="SUPFAM" id="SSF53474">
    <property type="entry name" value="alpha/beta-Hydrolases"/>
    <property type="match status" value="1"/>
</dbReference>
<feature type="region of interest" description="Disordered" evidence="2">
    <location>
        <begin position="1"/>
        <end position="27"/>
    </location>
</feature>
<gene>
    <name evidence="4" type="ORF">PV05_03482</name>
</gene>
<keyword evidence="5" id="KW-1185">Reference proteome</keyword>
<dbReference type="Gene3D" id="3.40.50.1820">
    <property type="entry name" value="alpha/beta hydrolase"/>
    <property type="match status" value="2"/>
</dbReference>
<dbReference type="OrthoDB" id="4120310at2759"/>
<dbReference type="EMBL" id="KN847318">
    <property type="protein sequence ID" value="KIW58998.1"/>
    <property type="molecule type" value="Genomic_DNA"/>
</dbReference>
<dbReference type="InterPro" id="IPR013736">
    <property type="entry name" value="Xaa-Pro_dipept_C"/>
</dbReference>
<proteinExistence type="predicted"/>